<dbReference type="AlphaFoldDB" id="A0A9P4JC13"/>
<sequence length="88" mass="9791">MPKFRGCLTFHLPSDLALTHFHASASLALSHPLTVETFSKRRHFITTSSPYTSSPGFALDRCLSLVFDRLLQYGCVCAAMLLEDFAIL</sequence>
<gene>
    <name evidence="1" type="ORF">K461DRAFT_273479</name>
</gene>
<dbReference type="EMBL" id="ML996081">
    <property type="protein sequence ID" value="KAF2157322.1"/>
    <property type="molecule type" value="Genomic_DNA"/>
</dbReference>
<dbReference type="Proteomes" id="UP000799439">
    <property type="component" value="Unassembled WGS sequence"/>
</dbReference>
<organism evidence="1 2">
    <name type="scientific">Myriangium duriaei CBS 260.36</name>
    <dbReference type="NCBI Taxonomy" id="1168546"/>
    <lineage>
        <taxon>Eukaryota</taxon>
        <taxon>Fungi</taxon>
        <taxon>Dikarya</taxon>
        <taxon>Ascomycota</taxon>
        <taxon>Pezizomycotina</taxon>
        <taxon>Dothideomycetes</taxon>
        <taxon>Dothideomycetidae</taxon>
        <taxon>Myriangiales</taxon>
        <taxon>Myriangiaceae</taxon>
        <taxon>Myriangium</taxon>
    </lineage>
</organism>
<keyword evidence="2" id="KW-1185">Reference proteome</keyword>
<name>A0A9P4JC13_9PEZI</name>
<reference evidence="1" key="1">
    <citation type="journal article" date="2020" name="Stud. Mycol.">
        <title>101 Dothideomycetes genomes: a test case for predicting lifestyles and emergence of pathogens.</title>
        <authorList>
            <person name="Haridas S."/>
            <person name="Albert R."/>
            <person name="Binder M."/>
            <person name="Bloem J."/>
            <person name="Labutti K."/>
            <person name="Salamov A."/>
            <person name="Andreopoulos B."/>
            <person name="Baker S."/>
            <person name="Barry K."/>
            <person name="Bills G."/>
            <person name="Bluhm B."/>
            <person name="Cannon C."/>
            <person name="Castanera R."/>
            <person name="Culley D."/>
            <person name="Daum C."/>
            <person name="Ezra D."/>
            <person name="Gonzalez J."/>
            <person name="Henrissat B."/>
            <person name="Kuo A."/>
            <person name="Liang C."/>
            <person name="Lipzen A."/>
            <person name="Lutzoni F."/>
            <person name="Magnuson J."/>
            <person name="Mondo S."/>
            <person name="Nolan M."/>
            <person name="Ohm R."/>
            <person name="Pangilinan J."/>
            <person name="Park H.-J."/>
            <person name="Ramirez L."/>
            <person name="Alfaro M."/>
            <person name="Sun H."/>
            <person name="Tritt A."/>
            <person name="Yoshinaga Y."/>
            <person name="Zwiers L.-H."/>
            <person name="Turgeon B."/>
            <person name="Goodwin S."/>
            <person name="Spatafora J."/>
            <person name="Crous P."/>
            <person name="Grigoriev I."/>
        </authorList>
    </citation>
    <scope>NUCLEOTIDE SEQUENCE</scope>
    <source>
        <strain evidence="1">CBS 260.36</strain>
    </source>
</reference>
<evidence type="ECO:0000313" key="2">
    <source>
        <dbReference type="Proteomes" id="UP000799439"/>
    </source>
</evidence>
<accession>A0A9P4JC13</accession>
<proteinExistence type="predicted"/>
<protein>
    <submittedName>
        <fullName evidence="1">Uncharacterized protein</fullName>
    </submittedName>
</protein>
<evidence type="ECO:0000313" key="1">
    <source>
        <dbReference type="EMBL" id="KAF2157322.1"/>
    </source>
</evidence>
<comment type="caution">
    <text evidence="1">The sequence shown here is derived from an EMBL/GenBank/DDBJ whole genome shotgun (WGS) entry which is preliminary data.</text>
</comment>